<accession>A0A9P4SHY2</accession>
<feature type="compositionally biased region" description="Pro residues" evidence="5">
    <location>
        <begin position="288"/>
        <end position="310"/>
    </location>
</feature>
<feature type="region of interest" description="Disordered" evidence="5">
    <location>
        <begin position="271"/>
        <end position="318"/>
    </location>
</feature>
<dbReference type="InterPro" id="IPR036222">
    <property type="entry name" value="CAP_N_sf"/>
</dbReference>
<dbReference type="EMBL" id="MU006089">
    <property type="protein sequence ID" value="KAF2842599.1"/>
    <property type="molecule type" value="Genomic_DNA"/>
</dbReference>
<dbReference type="SUPFAM" id="SSF69340">
    <property type="entry name" value="C-terminal domain of adenylylcyclase associated protein"/>
    <property type="match status" value="1"/>
</dbReference>
<dbReference type="InterPro" id="IPR017901">
    <property type="entry name" value="C-CAP_CF_C-like"/>
</dbReference>
<feature type="compositionally biased region" description="Polar residues" evidence="5">
    <location>
        <begin position="44"/>
        <end position="56"/>
    </location>
</feature>
<dbReference type="Gene3D" id="1.25.40.330">
    <property type="entry name" value="Adenylate cyclase-associated CAP, N-terminal domain"/>
    <property type="match status" value="1"/>
</dbReference>
<dbReference type="GO" id="GO:0019933">
    <property type="term" value="P:cAMP-mediated signaling"/>
    <property type="evidence" value="ECO:0007669"/>
    <property type="project" value="TreeGrafter"/>
</dbReference>
<evidence type="ECO:0000256" key="4">
    <source>
        <dbReference type="RuleBase" id="RU000647"/>
    </source>
</evidence>
<evidence type="ECO:0000256" key="3">
    <source>
        <dbReference type="ARBA" id="ARBA00072052"/>
    </source>
</evidence>
<sequence length="551" mass="59476">MEPIVEEDPLSYHILKAVQIPDGTLTDPVLRLEAATSRLEDIASSQANPDQNAGPQSSTLVATTSASTVPKVDTSPPPQKVAESVPPSVEEFDELINGNLKAWIELSKQVGGVVSDQAGAVKECFDAQRQFILITTKAKKPDMTSPVFLELLKDLQDGILKVEEIRQTNRHSPMKNHLAMAADGIDALRWIIIDAKPAVYVEELFGGAQMYGNNVLKEYKEKERLHVEFVQSFNKLFRALISYIKKHHAQGLIWNAKDGIDALKALQEVKSTPSVNGTSVPPSSGAGAPPPPPPPLPKFDNVPPPPPPPSGSSKAQGSDMGAVFDQLNVGENVTKGLKKVDASQMTHKNPSLRAQTQPPVPQRSSSSSSLGARGKSPAPPRKPESMRTKKPPKKELDGNKWILENYDSPDGPIEIDAQINHSILISKCRGLTLRVHGKANAIAVDNSPKLSLILDSLVSSLDVVKCANFAFQVLGKLPTVMLDQVDGATLYLSKESLATEVFTSKSSAVNVVLPPMDEEGDGDSREFPAPEQIRSFVRDGVLVSEIVEHAG</sequence>
<feature type="domain" description="C-CAP/cofactor C-like" evidence="6">
    <location>
        <begin position="391"/>
        <end position="529"/>
    </location>
</feature>
<dbReference type="InterPro" id="IPR013912">
    <property type="entry name" value="Adenylate_cyclase-assoc_CAP_C"/>
</dbReference>
<feature type="compositionally biased region" description="Basic and acidic residues" evidence="5">
    <location>
        <begin position="381"/>
        <end position="398"/>
    </location>
</feature>
<name>A0A9P4SHY2_9PEZI</name>
<dbReference type="Proteomes" id="UP000799429">
    <property type="component" value="Unassembled WGS sequence"/>
</dbReference>
<protein>
    <recommendedName>
        <fullName evidence="3 4">Adenylyl cyclase-associated protein</fullName>
    </recommendedName>
</protein>
<dbReference type="AlphaFoldDB" id="A0A9P4SHY2"/>
<dbReference type="FunFam" id="2.160.20.70:FF:000008">
    <property type="entry name" value="Adenylyl cyclase-associated protein"/>
    <property type="match status" value="1"/>
</dbReference>
<dbReference type="Pfam" id="PF08603">
    <property type="entry name" value="CAP_C"/>
    <property type="match status" value="1"/>
</dbReference>
<evidence type="ECO:0000313" key="8">
    <source>
        <dbReference type="Proteomes" id="UP000799429"/>
    </source>
</evidence>
<dbReference type="SMART" id="SM00673">
    <property type="entry name" value="CARP"/>
    <property type="match status" value="2"/>
</dbReference>
<feature type="compositionally biased region" description="Polar residues" evidence="5">
    <location>
        <begin position="343"/>
        <end position="357"/>
    </location>
</feature>
<dbReference type="InterPro" id="IPR013992">
    <property type="entry name" value="Adenylate_cyclase-assoc_CAP_N"/>
</dbReference>
<dbReference type="Pfam" id="PF21938">
    <property type="entry name" value="CAP_N"/>
    <property type="match status" value="1"/>
</dbReference>
<dbReference type="GO" id="GO:0008179">
    <property type="term" value="F:adenylate cyclase binding"/>
    <property type="evidence" value="ECO:0007669"/>
    <property type="project" value="TreeGrafter"/>
</dbReference>
<dbReference type="PANTHER" id="PTHR10652:SF0">
    <property type="entry name" value="ADENYLYL CYCLASE-ASSOCIATED PROTEIN"/>
    <property type="match status" value="1"/>
</dbReference>
<dbReference type="PROSITE" id="PS51329">
    <property type="entry name" value="C_CAP_COFACTOR_C"/>
    <property type="match status" value="1"/>
</dbReference>
<dbReference type="InterPro" id="IPR053950">
    <property type="entry name" value="CAP_N"/>
</dbReference>
<dbReference type="GO" id="GO:0005737">
    <property type="term" value="C:cytoplasm"/>
    <property type="evidence" value="ECO:0007669"/>
    <property type="project" value="TreeGrafter"/>
</dbReference>
<reference evidence="7" key="1">
    <citation type="journal article" date="2020" name="Stud. Mycol.">
        <title>101 Dothideomycetes genomes: a test case for predicting lifestyles and emergence of pathogens.</title>
        <authorList>
            <person name="Haridas S."/>
            <person name="Albert R."/>
            <person name="Binder M."/>
            <person name="Bloem J."/>
            <person name="Labutti K."/>
            <person name="Salamov A."/>
            <person name="Andreopoulos B."/>
            <person name="Baker S."/>
            <person name="Barry K."/>
            <person name="Bills G."/>
            <person name="Bluhm B."/>
            <person name="Cannon C."/>
            <person name="Castanera R."/>
            <person name="Culley D."/>
            <person name="Daum C."/>
            <person name="Ezra D."/>
            <person name="Gonzalez J."/>
            <person name="Henrissat B."/>
            <person name="Kuo A."/>
            <person name="Liang C."/>
            <person name="Lipzen A."/>
            <person name="Lutzoni F."/>
            <person name="Magnuson J."/>
            <person name="Mondo S."/>
            <person name="Nolan M."/>
            <person name="Ohm R."/>
            <person name="Pangilinan J."/>
            <person name="Park H.-J."/>
            <person name="Ramirez L."/>
            <person name="Alfaro M."/>
            <person name="Sun H."/>
            <person name="Tritt A."/>
            <person name="Yoshinaga Y."/>
            <person name="Zwiers L.-H."/>
            <person name="Turgeon B."/>
            <person name="Goodwin S."/>
            <person name="Spatafora J."/>
            <person name="Crous P."/>
            <person name="Grigoriev I."/>
        </authorList>
    </citation>
    <scope>NUCLEOTIDE SEQUENCE</scope>
    <source>
        <strain evidence="7">CBS 101060</strain>
    </source>
</reference>
<feature type="region of interest" description="Disordered" evidence="5">
    <location>
        <begin position="342"/>
        <end position="399"/>
    </location>
</feature>
<comment type="function">
    <text evidence="2">The N-terminal domain binds to adenylyl cyclase, thereby enabling adenylyl cyclase to be activated by upstream regulatory signals, such as Ras. The C-terminal domain is required for normal cellular morphology and growth control.</text>
</comment>
<proteinExistence type="inferred from homology"/>
<dbReference type="Pfam" id="PF01213">
    <property type="entry name" value="CAP_N-CM"/>
    <property type="match status" value="1"/>
</dbReference>
<keyword evidence="8" id="KW-1185">Reference proteome</keyword>
<dbReference type="Gene3D" id="2.160.20.70">
    <property type="match status" value="1"/>
</dbReference>
<dbReference type="InterPro" id="IPR016098">
    <property type="entry name" value="CAP/MinC_C"/>
</dbReference>
<comment type="caution">
    <text evidence="7">The sequence shown here is derived from an EMBL/GenBank/DDBJ whole genome shotgun (WGS) entry which is preliminary data.</text>
</comment>
<dbReference type="InterPro" id="IPR006599">
    <property type="entry name" value="CARP_motif"/>
</dbReference>
<feature type="region of interest" description="Disordered" evidence="5">
    <location>
        <begin position="44"/>
        <end position="86"/>
    </location>
</feature>
<dbReference type="OrthoDB" id="77251at2759"/>
<comment type="similarity">
    <text evidence="1 4">Belongs to the CAP family.</text>
</comment>
<dbReference type="GO" id="GO:0007015">
    <property type="term" value="P:actin filament organization"/>
    <property type="evidence" value="ECO:0007669"/>
    <property type="project" value="TreeGrafter"/>
</dbReference>
<evidence type="ECO:0000256" key="1">
    <source>
        <dbReference type="ARBA" id="ARBA00007659"/>
    </source>
</evidence>
<dbReference type="InterPro" id="IPR001837">
    <property type="entry name" value="Adenylate_cyclase-assoc_CAP"/>
</dbReference>
<evidence type="ECO:0000313" key="7">
    <source>
        <dbReference type="EMBL" id="KAF2842599.1"/>
    </source>
</evidence>
<gene>
    <name evidence="7" type="ORF">M501DRAFT_1005383</name>
</gene>
<dbReference type="PANTHER" id="PTHR10652">
    <property type="entry name" value="ADENYLYL CYCLASE-ASSOCIATED PROTEIN"/>
    <property type="match status" value="1"/>
</dbReference>
<dbReference type="SUPFAM" id="SSF101278">
    <property type="entry name" value="N-terminal domain of adenylylcyclase associated protein, CAP"/>
    <property type="match status" value="1"/>
</dbReference>
<dbReference type="FunFam" id="1.25.40.330:FF:000001">
    <property type="entry name" value="Adenylyl cyclase-associated protein"/>
    <property type="match status" value="1"/>
</dbReference>
<feature type="compositionally biased region" description="Low complexity" evidence="5">
    <location>
        <begin position="57"/>
        <end position="69"/>
    </location>
</feature>
<evidence type="ECO:0000259" key="6">
    <source>
        <dbReference type="PROSITE" id="PS51329"/>
    </source>
</evidence>
<dbReference type="GO" id="GO:0003779">
    <property type="term" value="F:actin binding"/>
    <property type="evidence" value="ECO:0007669"/>
    <property type="project" value="InterPro"/>
</dbReference>
<evidence type="ECO:0000256" key="2">
    <source>
        <dbReference type="ARBA" id="ARBA00054756"/>
    </source>
</evidence>
<evidence type="ECO:0000256" key="5">
    <source>
        <dbReference type="SAM" id="MobiDB-lite"/>
    </source>
</evidence>
<dbReference type="InterPro" id="IPR036223">
    <property type="entry name" value="CAP_C_sf"/>
</dbReference>
<organism evidence="7 8">
    <name type="scientific">Patellaria atrata CBS 101060</name>
    <dbReference type="NCBI Taxonomy" id="1346257"/>
    <lineage>
        <taxon>Eukaryota</taxon>
        <taxon>Fungi</taxon>
        <taxon>Dikarya</taxon>
        <taxon>Ascomycota</taxon>
        <taxon>Pezizomycotina</taxon>
        <taxon>Dothideomycetes</taxon>
        <taxon>Dothideomycetes incertae sedis</taxon>
        <taxon>Patellariales</taxon>
        <taxon>Patellariaceae</taxon>
        <taxon>Patellaria</taxon>
    </lineage>
</organism>